<evidence type="ECO:0000313" key="3">
    <source>
        <dbReference type="Proteomes" id="UP000656548"/>
    </source>
</evidence>
<dbReference type="Proteomes" id="UP000656548">
    <property type="component" value="Unassembled WGS sequence"/>
</dbReference>
<keyword evidence="3" id="KW-1185">Reference proteome</keyword>
<organism evidence="2 3">
    <name type="scientific">Amycolatopsis roodepoortensis</name>
    <dbReference type="NCBI Taxonomy" id="700274"/>
    <lineage>
        <taxon>Bacteria</taxon>
        <taxon>Bacillati</taxon>
        <taxon>Actinomycetota</taxon>
        <taxon>Actinomycetes</taxon>
        <taxon>Pseudonocardiales</taxon>
        <taxon>Pseudonocardiaceae</taxon>
        <taxon>Amycolatopsis</taxon>
    </lineage>
</organism>
<protein>
    <submittedName>
        <fullName evidence="2">Uncharacterized protein</fullName>
    </submittedName>
</protein>
<proteinExistence type="predicted"/>
<evidence type="ECO:0000256" key="1">
    <source>
        <dbReference type="SAM" id="Phobius"/>
    </source>
</evidence>
<dbReference type="EMBL" id="JADBEJ010000006">
    <property type="protein sequence ID" value="MBE1580384.1"/>
    <property type="molecule type" value="Genomic_DNA"/>
</dbReference>
<keyword evidence="1" id="KW-0812">Transmembrane</keyword>
<dbReference type="RefSeq" id="WP_192746951.1">
    <property type="nucleotide sequence ID" value="NZ_JADBEJ010000006.1"/>
</dbReference>
<accession>A0ABR9LI71</accession>
<reference evidence="2 3" key="1">
    <citation type="submission" date="2020-10" db="EMBL/GenBank/DDBJ databases">
        <title>Sequencing the genomes of 1000 actinobacteria strains.</title>
        <authorList>
            <person name="Klenk H.-P."/>
        </authorList>
    </citation>
    <scope>NUCLEOTIDE SEQUENCE [LARGE SCALE GENOMIC DNA]</scope>
    <source>
        <strain evidence="2 3">DSM 46661</strain>
    </source>
</reference>
<comment type="caution">
    <text evidence="2">The sequence shown here is derived from an EMBL/GenBank/DDBJ whole genome shotgun (WGS) entry which is preliminary data.</text>
</comment>
<keyword evidence="1" id="KW-1133">Transmembrane helix</keyword>
<sequence length="45" mass="4607">MGGKHRKDKDGGLASRGGCAVIMMIAVPLLVLLTTAADQAIILIS</sequence>
<keyword evidence="1" id="KW-0472">Membrane</keyword>
<feature type="transmembrane region" description="Helical" evidence="1">
    <location>
        <begin position="21"/>
        <end position="44"/>
    </location>
</feature>
<gene>
    <name evidence="2" type="ORF">H4W30_007465</name>
</gene>
<name>A0ABR9LI71_9PSEU</name>
<evidence type="ECO:0000313" key="2">
    <source>
        <dbReference type="EMBL" id="MBE1580384.1"/>
    </source>
</evidence>